<organism evidence="2 3">
    <name type="scientific">Abyssobacteria bacterium (strain SURF_5)</name>
    <dbReference type="NCBI Taxonomy" id="2093360"/>
    <lineage>
        <taxon>Bacteria</taxon>
        <taxon>Pseudomonadati</taxon>
        <taxon>Candidatus Hydrogenedentota</taxon>
        <taxon>Candidatus Abyssobacteria</taxon>
    </lineage>
</organism>
<feature type="compositionally biased region" description="Low complexity" evidence="1">
    <location>
        <begin position="84"/>
        <end position="94"/>
    </location>
</feature>
<evidence type="ECO:0000313" key="2">
    <source>
        <dbReference type="EMBL" id="RJP19853.1"/>
    </source>
</evidence>
<gene>
    <name evidence="2" type="ORF">C4520_12250</name>
</gene>
<evidence type="ECO:0000256" key="1">
    <source>
        <dbReference type="SAM" id="MobiDB-lite"/>
    </source>
</evidence>
<evidence type="ECO:0000313" key="3">
    <source>
        <dbReference type="Proteomes" id="UP000265882"/>
    </source>
</evidence>
<dbReference type="PROSITE" id="PS51257">
    <property type="entry name" value="PROKAR_LIPOPROTEIN"/>
    <property type="match status" value="1"/>
</dbReference>
<reference evidence="2 3" key="1">
    <citation type="journal article" date="2017" name="ISME J.">
        <title>Energy and carbon metabolisms in a deep terrestrial subsurface fluid microbial community.</title>
        <authorList>
            <person name="Momper L."/>
            <person name="Jungbluth S.P."/>
            <person name="Lee M.D."/>
            <person name="Amend J.P."/>
        </authorList>
    </citation>
    <scope>NUCLEOTIDE SEQUENCE [LARGE SCALE GENOMIC DNA]</scope>
    <source>
        <strain evidence="2">SURF_5</strain>
    </source>
</reference>
<evidence type="ECO:0008006" key="4">
    <source>
        <dbReference type="Google" id="ProtNLM"/>
    </source>
</evidence>
<dbReference type="Proteomes" id="UP000265882">
    <property type="component" value="Unassembled WGS sequence"/>
</dbReference>
<dbReference type="EMBL" id="QZKU01000084">
    <property type="protein sequence ID" value="RJP19853.1"/>
    <property type="molecule type" value="Genomic_DNA"/>
</dbReference>
<sequence>MSKIMQRGRFLSDTAGAFLLAMVSLAILSGCASGPMETAHKVHSYTPCGMMMNAVMDHPQACPHHPEEVGEPGVEADATEAPESSAGASAGHAH</sequence>
<protein>
    <recommendedName>
        <fullName evidence="4">Lipoprotein</fullName>
    </recommendedName>
</protein>
<comment type="caution">
    <text evidence="2">The sequence shown here is derived from an EMBL/GenBank/DDBJ whole genome shotgun (WGS) entry which is preliminary data.</text>
</comment>
<dbReference type="AlphaFoldDB" id="A0A3A4NG07"/>
<name>A0A3A4NG07_ABYX5</name>
<feature type="region of interest" description="Disordered" evidence="1">
    <location>
        <begin position="59"/>
        <end position="94"/>
    </location>
</feature>
<accession>A0A3A4NG07</accession>
<proteinExistence type="predicted"/>